<keyword evidence="4" id="KW-0997">Cell inner membrane</keyword>
<gene>
    <name evidence="16" type="ORF">NBZ79_10380</name>
</gene>
<accession>A0ABY4VXE7</accession>
<evidence type="ECO:0000313" key="16">
    <source>
        <dbReference type="EMBL" id="USG59593.1"/>
    </source>
</evidence>
<evidence type="ECO:0000256" key="5">
    <source>
        <dbReference type="ARBA" id="ARBA00022692"/>
    </source>
</evidence>
<comment type="subcellular location">
    <subcellularLocation>
        <location evidence="1">Cell inner membrane</location>
        <topology evidence="1">Single-pass type II membrane protein</topology>
        <orientation evidence="1">Periplasmic side</orientation>
    </subcellularLocation>
</comment>
<keyword evidence="14" id="KW-0697">Rotamase</keyword>
<keyword evidence="5" id="KW-0812">Transmembrane</keyword>
<dbReference type="SUPFAM" id="SSF109998">
    <property type="entry name" value="Triger factor/SurA peptide-binding domain-like"/>
    <property type="match status" value="1"/>
</dbReference>
<evidence type="ECO:0000256" key="1">
    <source>
        <dbReference type="ARBA" id="ARBA00004382"/>
    </source>
</evidence>
<evidence type="ECO:0000256" key="6">
    <source>
        <dbReference type="ARBA" id="ARBA00022989"/>
    </source>
</evidence>
<dbReference type="InterPro" id="IPR046357">
    <property type="entry name" value="PPIase_dom_sf"/>
</dbReference>
<evidence type="ECO:0000256" key="3">
    <source>
        <dbReference type="ARBA" id="ARBA00022475"/>
    </source>
</evidence>
<keyword evidence="6" id="KW-1133">Transmembrane helix</keyword>
<dbReference type="EMBL" id="CP098747">
    <property type="protein sequence ID" value="USG59593.1"/>
    <property type="molecule type" value="Genomic_DNA"/>
</dbReference>
<evidence type="ECO:0000256" key="11">
    <source>
        <dbReference type="ARBA" id="ARBA00038408"/>
    </source>
</evidence>
<keyword evidence="3" id="KW-1003">Cell membrane</keyword>
<dbReference type="Pfam" id="PF13624">
    <property type="entry name" value="SurA_N_3"/>
    <property type="match status" value="1"/>
</dbReference>
<dbReference type="Gene3D" id="1.10.4030.10">
    <property type="entry name" value="Porin chaperone SurA, peptide-binding domain"/>
    <property type="match status" value="1"/>
</dbReference>
<evidence type="ECO:0000259" key="15">
    <source>
        <dbReference type="PROSITE" id="PS50198"/>
    </source>
</evidence>
<dbReference type="Gene3D" id="3.10.50.40">
    <property type="match status" value="1"/>
</dbReference>
<keyword evidence="14" id="KW-0413">Isomerase</keyword>
<dbReference type="InterPro" id="IPR027304">
    <property type="entry name" value="Trigger_fact/SurA_dom_sf"/>
</dbReference>
<dbReference type="SUPFAM" id="SSF54534">
    <property type="entry name" value="FKBP-like"/>
    <property type="match status" value="1"/>
</dbReference>
<dbReference type="PANTHER" id="PTHR47529:SF1">
    <property type="entry name" value="PERIPLASMIC CHAPERONE PPID"/>
    <property type="match status" value="1"/>
</dbReference>
<name>A0ABY4VXE7_9PROT</name>
<proteinExistence type="inferred from homology"/>
<protein>
    <recommendedName>
        <fullName evidence="2">Parvulin-like PPIase</fullName>
    </recommendedName>
    <alternativeName>
        <fullName evidence="9">Peptidyl-prolyl cis-trans isomerase plp</fullName>
    </alternativeName>
    <alternativeName>
        <fullName evidence="12">Periplasmic chaperone PpiD</fullName>
    </alternativeName>
    <alternativeName>
        <fullName evidence="13">Periplasmic folding chaperone</fullName>
    </alternativeName>
    <alternativeName>
        <fullName evidence="10">Rotamase plp</fullName>
    </alternativeName>
</protein>
<dbReference type="PANTHER" id="PTHR47529">
    <property type="entry name" value="PEPTIDYL-PROLYL CIS-TRANS ISOMERASE D"/>
    <property type="match status" value="1"/>
</dbReference>
<organism evidence="16 17">
    <name type="scientific">Sneathiella marina</name>
    <dbReference type="NCBI Taxonomy" id="2950108"/>
    <lineage>
        <taxon>Bacteria</taxon>
        <taxon>Pseudomonadati</taxon>
        <taxon>Pseudomonadota</taxon>
        <taxon>Alphaproteobacteria</taxon>
        <taxon>Sneathiellales</taxon>
        <taxon>Sneathiellaceae</taxon>
        <taxon>Sneathiella</taxon>
    </lineage>
</organism>
<dbReference type="InterPro" id="IPR052029">
    <property type="entry name" value="PpiD_chaperone"/>
</dbReference>
<dbReference type="InterPro" id="IPR000297">
    <property type="entry name" value="PPIase_PpiC"/>
</dbReference>
<evidence type="ECO:0000313" key="17">
    <source>
        <dbReference type="Proteomes" id="UP001056291"/>
    </source>
</evidence>
<evidence type="ECO:0000256" key="10">
    <source>
        <dbReference type="ARBA" id="ARBA00031484"/>
    </source>
</evidence>
<dbReference type="RefSeq" id="WP_251932337.1">
    <property type="nucleotide sequence ID" value="NZ_CP098747.1"/>
</dbReference>
<evidence type="ECO:0000256" key="14">
    <source>
        <dbReference type="PROSITE-ProRule" id="PRU00278"/>
    </source>
</evidence>
<dbReference type="Pfam" id="PF13145">
    <property type="entry name" value="Rotamase_2"/>
    <property type="match status" value="1"/>
</dbReference>
<evidence type="ECO:0000256" key="12">
    <source>
        <dbReference type="ARBA" id="ARBA00040743"/>
    </source>
</evidence>
<evidence type="ECO:0000256" key="8">
    <source>
        <dbReference type="ARBA" id="ARBA00023186"/>
    </source>
</evidence>
<dbReference type="PROSITE" id="PS50198">
    <property type="entry name" value="PPIC_PPIASE_2"/>
    <property type="match status" value="1"/>
</dbReference>
<evidence type="ECO:0000256" key="9">
    <source>
        <dbReference type="ARBA" id="ARBA00030642"/>
    </source>
</evidence>
<sequence>MLHAMRKGASGWLAKGLLLLLVASFGVWGIGGDMLSSSVGSNVIEVGDKTVSIGEFQRDYQRNLNILSQRFQTQLTAEQARQFGLAQMTVNQIASRALIEEKTKSMGLSADDTAIREMIRSQPTFQNEFNQFDRFRFEQFLRQNGYSEGEYVEIVRHDIAGQQLINSMAIPAAATPKILVDTLYAYQAEKRSANYVEILDSTIEFAAIPSDDELKEYIANNPERFSAPEYRKLSYITLTPENFTEEGDISDADLTEEYEGRISEFNVPEQRGVSQMIFENEDQAKAALAKIGGGTTFAEIALSDLQLTPEDIDLGLMTQQDLLPELQGPVFDLQKDGISAPVKTVLGWHLVQVTEVSPETIKTKEQVREQLKKDIQLRKAFDVMYQEATKLEDEFAGGATLAEAGKTIGINVVTTDWIDSQGLDKQGQPVAGLPGGEAFLVEAFAKPTDSEAELSDSRPAGYYSVLVDEIAEAAVKPLADVKTAATKDWQNNWRNEQARKKADDLLVKINGGATLAQIASQEKVSVKSTAPVLRTGQSSELAPSVQAGLFDLQPAAYGVGANASGNGYVIYGIADIIPADAAADKDAAEQMATQVGSSIRASILTQYENYLQQEIGISVKEDLIREYF</sequence>
<keyword evidence="17" id="KW-1185">Reference proteome</keyword>
<comment type="similarity">
    <text evidence="11">Belongs to the PpiD chaperone family.</text>
</comment>
<keyword evidence="7" id="KW-0472">Membrane</keyword>
<evidence type="ECO:0000256" key="13">
    <source>
        <dbReference type="ARBA" id="ARBA00042775"/>
    </source>
</evidence>
<reference evidence="16" key="1">
    <citation type="submission" date="2022-06" db="EMBL/GenBank/DDBJ databases">
        <title>Sneathiella actinostolidae sp. nov., isolated from a sea anemonein the Western Pacific Ocean.</title>
        <authorList>
            <person name="Wei M.J."/>
        </authorList>
    </citation>
    <scope>NUCLEOTIDE SEQUENCE</scope>
    <source>
        <strain evidence="16">PHK-P5</strain>
    </source>
</reference>
<evidence type="ECO:0000256" key="7">
    <source>
        <dbReference type="ARBA" id="ARBA00023136"/>
    </source>
</evidence>
<feature type="domain" description="PpiC" evidence="15">
    <location>
        <begin position="268"/>
        <end position="355"/>
    </location>
</feature>
<keyword evidence="8" id="KW-0143">Chaperone</keyword>
<evidence type="ECO:0000256" key="4">
    <source>
        <dbReference type="ARBA" id="ARBA00022519"/>
    </source>
</evidence>
<dbReference type="Proteomes" id="UP001056291">
    <property type="component" value="Chromosome"/>
</dbReference>
<evidence type="ECO:0000256" key="2">
    <source>
        <dbReference type="ARBA" id="ARBA00018370"/>
    </source>
</evidence>